<dbReference type="SUPFAM" id="SSF49764">
    <property type="entry name" value="HSP20-like chaperones"/>
    <property type="match status" value="1"/>
</dbReference>
<name>A0A3P1SLZ5_9GAMM</name>
<evidence type="ECO:0000256" key="2">
    <source>
        <dbReference type="PROSITE-ProRule" id="PRU00285"/>
    </source>
</evidence>
<comment type="similarity">
    <text evidence="2 3">Belongs to the small heat shock protein (HSP20) family.</text>
</comment>
<dbReference type="InterPro" id="IPR002068">
    <property type="entry name" value="A-crystallin/Hsp20_dom"/>
</dbReference>
<reference evidence="5 6" key="1">
    <citation type="submission" date="2018-11" db="EMBL/GenBank/DDBJ databases">
        <title>The draft genome sequence of Amphritea balenae JAMM 1525T.</title>
        <authorList>
            <person name="Fang Z."/>
            <person name="Zhang Y."/>
            <person name="Han X."/>
        </authorList>
    </citation>
    <scope>NUCLEOTIDE SEQUENCE [LARGE SCALE GENOMIC DNA]</scope>
    <source>
        <strain evidence="5 6">JAMM 1525</strain>
    </source>
</reference>
<dbReference type="Pfam" id="PF00011">
    <property type="entry name" value="HSP20"/>
    <property type="match status" value="1"/>
</dbReference>
<feature type="domain" description="SHSP" evidence="4">
    <location>
        <begin position="30"/>
        <end position="139"/>
    </location>
</feature>
<dbReference type="OrthoDB" id="6871152at2"/>
<dbReference type="InterPro" id="IPR037913">
    <property type="entry name" value="ACD_IbpA/B"/>
</dbReference>
<dbReference type="PROSITE" id="PS01031">
    <property type="entry name" value="SHSP"/>
    <property type="match status" value="1"/>
</dbReference>
<accession>A0A3P1SLZ5</accession>
<dbReference type="Gene3D" id="2.60.40.790">
    <property type="match status" value="1"/>
</dbReference>
<dbReference type="InterPro" id="IPR008978">
    <property type="entry name" value="HSP20-like_chaperone"/>
</dbReference>
<organism evidence="5 6">
    <name type="scientific">Amphritea balenae</name>
    <dbReference type="NCBI Taxonomy" id="452629"/>
    <lineage>
        <taxon>Bacteria</taxon>
        <taxon>Pseudomonadati</taxon>
        <taxon>Pseudomonadota</taxon>
        <taxon>Gammaproteobacteria</taxon>
        <taxon>Oceanospirillales</taxon>
        <taxon>Oceanospirillaceae</taxon>
        <taxon>Amphritea</taxon>
    </lineage>
</organism>
<evidence type="ECO:0000256" key="3">
    <source>
        <dbReference type="RuleBase" id="RU003616"/>
    </source>
</evidence>
<dbReference type="Proteomes" id="UP000267535">
    <property type="component" value="Unassembled WGS sequence"/>
</dbReference>
<evidence type="ECO:0000313" key="5">
    <source>
        <dbReference type="EMBL" id="RRC97735.1"/>
    </source>
</evidence>
<dbReference type="PANTHER" id="PTHR47062:SF1">
    <property type="entry name" value="SMALL HEAT SHOCK PROTEIN IBPA"/>
    <property type="match status" value="1"/>
</dbReference>
<comment type="caution">
    <text evidence="5">The sequence shown here is derived from an EMBL/GenBank/DDBJ whole genome shotgun (WGS) entry which is preliminary data.</text>
</comment>
<keyword evidence="6" id="KW-1185">Reference proteome</keyword>
<sequence>MRQFDLSPLYRSAIGFDRLASMLDNASRNEQSQNGYPPYNIELINQHAYRITMAAAGFSKSEISINTEHSMLTVSGNKNADESERQYLYQGIAARGFERKFQLADHVRVTNASMENGLLHIDLVQEIPEAMKPRSIEIN</sequence>
<evidence type="ECO:0000256" key="1">
    <source>
        <dbReference type="ARBA" id="ARBA00023016"/>
    </source>
</evidence>
<dbReference type="AlphaFoldDB" id="A0A3P1SLZ5"/>
<keyword evidence="1" id="KW-0346">Stress response</keyword>
<dbReference type="EMBL" id="RQXV01000010">
    <property type="protein sequence ID" value="RRC97735.1"/>
    <property type="molecule type" value="Genomic_DNA"/>
</dbReference>
<protein>
    <submittedName>
        <fullName evidence="5">Heat-shock protein</fullName>
    </submittedName>
</protein>
<dbReference type="RefSeq" id="WP_124927231.1">
    <property type="nucleotide sequence ID" value="NZ_BMOH01000008.1"/>
</dbReference>
<gene>
    <name evidence="5" type="ORF">EHS89_16265</name>
</gene>
<dbReference type="CDD" id="cd06470">
    <property type="entry name" value="ACD_IbpA-B_like"/>
    <property type="match status" value="1"/>
</dbReference>
<dbReference type="PANTHER" id="PTHR47062">
    <property type="match status" value="1"/>
</dbReference>
<evidence type="ECO:0000313" key="6">
    <source>
        <dbReference type="Proteomes" id="UP000267535"/>
    </source>
</evidence>
<evidence type="ECO:0000259" key="4">
    <source>
        <dbReference type="PROSITE" id="PS01031"/>
    </source>
</evidence>
<proteinExistence type="inferred from homology"/>